<sequence length="322" mass="34838">MVPRSAVCQTGVGVAHSNSKRQNYTRLVLSPSSRDPRCDIRMLPRDAVYKTAVEVANFTSEYQPYTRPDLAPALRDPRCDVRMVPRDAVRQTGVPVIPSNFHRRPFAVRAMKPSLMHCNSGIGQAVERGSFGRVVTTLLNPSQSCSTLHGGFLLSPKTLLIGPAGPSVHTLTPNITRVAVVYGAVDSQWIPEPTVVDCFSAYSLRQLMARAPNITRVAAVEGALASEQTVCGALVHCAYSNSMYRPPVSSPVIVSEAVNLRLRESSHCLSNSGDVHASGHHELYSSLSLKSIVEGEHLGKSSPPKVVSLGLWKYLVGLSSEN</sequence>
<name>A0A3P7LUN5_DIBLA</name>
<organism evidence="1 2">
    <name type="scientific">Dibothriocephalus latus</name>
    <name type="common">Fish tapeworm</name>
    <name type="synonym">Diphyllobothrium latum</name>
    <dbReference type="NCBI Taxonomy" id="60516"/>
    <lineage>
        <taxon>Eukaryota</taxon>
        <taxon>Metazoa</taxon>
        <taxon>Spiralia</taxon>
        <taxon>Lophotrochozoa</taxon>
        <taxon>Platyhelminthes</taxon>
        <taxon>Cestoda</taxon>
        <taxon>Eucestoda</taxon>
        <taxon>Diphyllobothriidea</taxon>
        <taxon>Diphyllobothriidae</taxon>
        <taxon>Dibothriocephalus</taxon>
    </lineage>
</organism>
<reference evidence="1 2" key="1">
    <citation type="submission" date="2018-11" db="EMBL/GenBank/DDBJ databases">
        <authorList>
            <consortium name="Pathogen Informatics"/>
        </authorList>
    </citation>
    <scope>NUCLEOTIDE SEQUENCE [LARGE SCALE GENOMIC DNA]</scope>
</reference>
<protein>
    <submittedName>
        <fullName evidence="1">Uncharacterized protein</fullName>
    </submittedName>
</protein>
<dbReference type="EMBL" id="UYRU01048027">
    <property type="protein sequence ID" value="VDN09901.1"/>
    <property type="molecule type" value="Genomic_DNA"/>
</dbReference>
<evidence type="ECO:0000313" key="2">
    <source>
        <dbReference type="Proteomes" id="UP000281553"/>
    </source>
</evidence>
<keyword evidence="2" id="KW-1185">Reference proteome</keyword>
<evidence type="ECO:0000313" key="1">
    <source>
        <dbReference type="EMBL" id="VDN09901.1"/>
    </source>
</evidence>
<accession>A0A3P7LUN5</accession>
<gene>
    <name evidence="1" type="ORF">DILT_LOCUS5732</name>
</gene>
<dbReference type="Proteomes" id="UP000281553">
    <property type="component" value="Unassembled WGS sequence"/>
</dbReference>
<dbReference type="AlphaFoldDB" id="A0A3P7LUN5"/>
<proteinExistence type="predicted"/>